<organism evidence="2 3">
    <name type="scientific">Plakobranchus ocellatus</name>
    <dbReference type="NCBI Taxonomy" id="259542"/>
    <lineage>
        <taxon>Eukaryota</taxon>
        <taxon>Metazoa</taxon>
        <taxon>Spiralia</taxon>
        <taxon>Lophotrochozoa</taxon>
        <taxon>Mollusca</taxon>
        <taxon>Gastropoda</taxon>
        <taxon>Heterobranchia</taxon>
        <taxon>Euthyneura</taxon>
        <taxon>Panpulmonata</taxon>
        <taxon>Sacoglossa</taxon>
        <taxon>Placobranchoidea</taxon>
        <taxon>Plakobranchidae</taxon>
        <taxon>Plakobranchus</taxon>
    </lineage>
</organism>
<feature type="compositionally biased region" description="Low complexity" evidence="1">
    <location>
        <begin position="212"/>
        <end position="234"/>
    </location>
</feature>
<evidence type="ECO:0008006" key="4">
    <source>
        <dbReference type="Google" id="ProtNLM"/>
    </source>
</evidence>
<keyword evidence="3" id="KW-1185">Reference proteome</keyword>
<evidence type="ECO:0000313" key="2">
    <source>
        <dbReference type="EMBL" id="GFO50624.1"/>
    </source>
</evidence>
<evidence type="ECO:0000256" key="1">
    <source>
        <dbReference type="SAM" id="MobiDB-lite"/>
    </source>
</evidence>
<protein>
    <recommendedName>
        <fullName evidence="4">C2H2-type domain-containing protein</fullName>
    </recommendedName>
</protein>
<name>A0AAV4E385_9GAST</name>
<gene>
    <name evidence="2" type="ORF">PoB_007712900</name>
</gene>
<feature type="compositionally biased region" description="Polar residues" evidence="1">
    <location>
        <begin position="571"/>
        <end position="585"/>
    </location>
</feature>
<accession>A0AAV4E385</accession>
<proteinExistence type="predicted"/>
<feature type="region of interest" description="Disordered" evidence="1">
    <location>
        <begin position="519"/>
        <end position="558"/>
    </location>
</feature>
<evidence type="ECO:0000313" key="3">
    <source>
        <dbReference type="Proteomes" id="UP000735302"/>
    </source>
</evidence>
<dbReference type="AlphaFoldDB" id="A0AAV4E385"/>
<feature type="compositionally biased region" description="Polar residues" evidence="1">
    <location>
        <begin position="526"/>
        <end position="535"/>
    </location>
</feature>
<dbReference type="EMBL" id="BLXT01008617">
    <property type="protein sequence ID" value="GFO50624.1"/>
    <property type="molecule type" value="Genomic_DNA"/>
</dbReference>
<comment type="caution">
    <text evidence="2">The sequence shown here is derived from an EMBL/GenBank/DDBJ whole genome shotgun (WGS) entry which is preliminary data.</text>
</comment>
<reference evidence="2 3" key="1">
    <citation type="journal article" date="2021" name="Elife">
        <title>Chloroplast acquisition without the gene transfer in kleptoplastic sea slugs, Plakobranchus ocellatus.</title>
        <authorList>
            <person name="Maeda T."/>
            <person name="Takahashi S."/>
            <person name="Yoshida T."/>
            <person name="Shimamura S."/>
            <person name="Takaki Y."/>
            <person name="Nagai Y."/>
            <person name="Toyoda A."/>
            <person name="Suzuki Y."/>
            <person name="Arimoto A."/>
            <person name="Ishii H."/>
            <person name="Satoh N."/>
            <person name="Nishiyama T."/>
            <person name="Hasebe M."/>
            <person name="Maruyama T."/>
            <person name="Minagawa J."/>
            <person name="Obokata J."/>
            <person name="Shigenobu S."/>
        </authorList>
    </citation>
    <scope>NUCLEOTIDE SEQUENCE [LARGE SCALE GENOMIC DNA]</scope>
</reference>
<sequence>MPKEKEITNHPCHLLSLPSAKRFWCRHCMSVFEDAITRWRHSRSCRYGVVNNFMKRRELEAKALQNTTVLNPVEARLEQSIQMSDLASGPPTVQVKDENGVEILSSPEDFTCFICHKKFQSMEEMRHHVKYPCNASKIVTTRVPHPKHSMPVFIESLPPRQPWDQTQSIEIQQQPSYIHEHTYQPQQQLLEQHMQAGGSVEVKMHDSNMEQSFTSSTASYESSSGAGTSSASSGQERGKSLTPTTIYVNEKGETVIEVENLDLASDGGELSLAHLLTQLSQQGIVFDKSRSTSLQPQDFVLESQGETSGEQQQEHKLYKVEAQDHGMGIQAGYHQNMQVQDEVVTGTETLGETTAAPLQEEEEEGQPTAEDAANTLAQLAGFRGFVQQQKQQQDVAGHGTVVHNMQPTETQAVEMIQLSDHGTTSLPVHTYHYTNPVTIHYTSHSTGQQQQQQHTQVVGAQHMTLQEALSAAGSATQLYADAEVEAEDAKPAEYTELESVRYVVDPVTGQQVMQQVEENSELGSDLYQQEQSAQALSEPPSVTAASEHHGSDTTYVDHAGHSVHSSVDLVQESSGANPDHQSNANVEAGDSGIKGHFSVHSVSFQGSTSAIPETVANSFNRHSVETVHSGTTRMGGPSPHAQSLHDATPSVKHTQSNVIIVNPSPSILDSGSRVTIYRQDVVSLADQLPGCQEPGPRIVPEHIQVGQEAVQHAQGHQMGAYHDLEEDIPAQPIDMDIPSHSGAQMNTAGAVPGTDFQSEVIMETQGTTDIPTHNHANIERDTQAEAMVKAQGPDLAESGHEVVSNTQAEPIVEEQCLDLAESGHIVASDTQAEAIVEVQCPDLAESGHVVISDTQAETMVEAQCLDLAEPGHEVASDTQAEAIVGAQCPDLAESAHVVVSESLEQIESQPMGSVVTQAPDVNMIEPHVAVAAESQRVIDSDSMTVAVTESEQALDMNAESMAMINPAVDQQQHQEQAMNTLFVVTSTGIQPISRSGI</sequence>
<dbReference type="Proteomes" id="UP000735302">
    <property type="component" value="Unassembled WGS sequence"/>
</dbReference>
<feature type="region of interest" description="Disordered" evidence="1">
    <location>
        <begin position="210"/>
        <end position="244"/>
    </location>
</feature>
<feature type="region of interest" description="Disordered" evidence="1">
    <location>
        <begin position="628"/>
        <end position="650"/>
    </location>
</feature>
<feature type="region of interest" description="Disordered" evidence="1">
    <location>
        <begin position="571"/>
        <end position="592"/>
    </location>
</feature>